<dbReference type="InterPro" id="IPR000210">
    <property type="entry name" value="BTB/POZ_dom"/>
</dbReference>
<dbReference type="AlphaFoldDB" id="A0A2J6RMH1"/>
<evidence type="ECO:0000259" key="1">
    <source>
        <dbReference type="PROSITE" id="PS50097"/>
    </source>
</evidence>
<reference evidence="2 3" key="1">
    <citation type="submission" date="2016-04" db="EMBL/GenBank/DDBJ databases">
        <title>A degradative enzymes factory behind the ericoid mycorrhizal symbiosis.</title>
        <authorList>
            <consortium name="DOE Joint Genome Institute"/>
            <person name="Martino E."/>
            <person name="Morin E."/>
            <person name="Grelet G."/>
            <person name="Kuo A."/>
            <person name="Kohler A."/>
            <person name="Daghino S."/>
            <person name="Barry K."/>
            <person name="Choi C."/>
            <person name="Cichocki N."/>
            <person name="Clum A."/>
            <person name="Copeland A."/>
            <person name="Hainaut M."/>
            <person name="Haridas S."/>
            <person name="Labutti K."/>
            <person name="Lindquist E."/>
            <person name="Lipzen A."/>
            <person name="Khouja H.-R."/>
            <person name="Murat C."/>
            <person name="Ohm R."/>
            <person name="Olson A."/>
            <person name="Spatafora J."/>
            <person name="Veneault-Fourrey C."/>
            <person name="Henrissat B."/>
            <person name="Grigoriev I."/>
            <person name="Martin F."/>
            <person name="Perotto S."/>
        </authorList>
    </citation>
    <scope>NUCLEOTIDE SEQUENCE [LARGE SCALE GENOMIC DNA]</scope>
    <source>
        <strain evidence="2 3">F</strain>
    </source>
</reference>
<dbReference type="SUPFAM" id="SSF54695">
    <property type="entry name" value="POZ domain"/>
    <property type="match status" value="1"/>
</dbReference>
<dbReference type="CDD" id="cd18186">
    <property type="entry name" value="BTB_POZ_ZBTB_KLHL-like"/>
    <property type="match status" value="1"/>
</dbReference>
<evidence type="ECO:0000313" key="2">
    <source>
        <dbReference type="EMBL" id="PMD39699.1"/>
    </source>
</evidence>
<gene>
    <name evidence="2" type="ORF">L207DRAFT_529647</name>
</gene>
<evidence type="ECO:0000313" key="3">
    <source>
        <dbReference type="Proteomes" id="UP000235786"/>
    </source>
</evidence>
<dbReference type="PANTHER" id="PTHR47843">
    <property type="entry name" value="BTB DOMAIN-CONTAINING PROTEIN-RELATED"/>
    <property type="match status" value="1"/>
</dbReference>
<dbReference type="InterPro" id="IPR011333">
    <property type="entry name" value="SKP1/BTB/POZ_sf"/>
</dbReference>
<dbReference type="EMBL" id="KZ613946">
    <property type="protein sequence ID" value="PMD39699.1"/>
    <property type="molecule type" value="Genomic_DNA"/>
</dbReference>
<keyword evidence="3" id="KW-1185">Reference proteome</keyword>
<name>A0A2J6RMH1_HYAVF</name>
<feature type="domain" description="BTB" evidence="1">
    <location>
        <begin position="17"/>
        <end position="86"/>
    </location>
</feature>
<sequence>MLEHHQINSTSRSAPHELVTFYIGSDLTPFMVHKEVACLYCPVFEAAFKSDFIEGQTQTYKLEDITVDAFQYVVYWFYSQKLKTCVVSPAEIQISVADLANQLSIEIVDDGGIKATTMSYSRIIEIIKERYWSLCRVWVLADRLQIPRLQNLVIDELNRMRDEWSIVCSSIVNLVYDTNQLAVPKGAALREFVLQTIRKFAHSRLMEKFPEFFPQEMLLELVIAYKRTAMRPDPFEDRAEFKKRFHVSEDS</sequence>
<organism evidence="2 3">
    <name type="scientific">Hyaloscypha variabilis (strain UAMH 11265 / GT02V1 / F)</name>
    <name type="common">Meliniomyces variabilis</name>
    <dbReference type="NCBI Taxonomy" id="1149755"/>
    <lineage>
        <taxon>Eukaryota</taxon>
        <taxon>Fungi</taxon>
        <taxon>Dikarya</taxon>
        <taxon>Ascomycota</taxon>
        <taxon>Pezizomycotina</taxon>
        <taxon>Leotiomycetes</taxon>
        <taxon>Helotiales</taxon>
        <taxon>Hyaloscyphaceae</taxon>
        <taxon>Hyaloscypha</taxon>
        <taxon>Hyaloscypha variabilis</taxon>
    </lineage>
</organism>
<dbReference type="OrthoDB" id="6359816at2759"/>
<dbReference type="Gene3D" id="3.30.710.10">
    <property type="entry name" value="Potassium Channel Kv1.1, Chain A"/>
    <property type="match status" value="1"/>
</dbReference>
<dbReference type="PROSITE" id="PS50097">
    <property type="entry name" value="BTB"/>
    <property type="match status" value="1"/>
</dbReference>
<dbReference type="Pfam" id="PF00651">
    <property type="entry name" value="BTB"/>
    <property type="match status" value="1"/>
</dbReference>
<dbReference type="Proteomes" id="UP000235786">
    <property type="component" value="Unassembled WGS sequence"/>
</dbReference>
<dbReference type="PANTHER" id="PTHR47843:SF2">
    <property type="entry name" value="BTB DOMAIN-CONTAINING PROTEIN"/>
    <property type="match status" value="1"/>
</dbReference>
<accession>A0A2J6RMH1</accession>
<proteinExistence type="predicted"/>
<protein>
    <recommendedName>
        <fullName evidence="1">BTB domain-containing protein</fullName>
    </recommendedName>
</protein>